<dbReference type="EMBL" id="CAUM01000042">
    <property type="protein sequence ID" value="CCV04700.1"/>
    <property type="molecule type" value="Genomic_DNA"/>
</dbReference>
<organism evidence="2 3">
    <name type="scientific">Mesorhizobium metallidurans STM 2683</name>
    <dbReference type="NCBI Taxonomy" id="1297569"/>
    <lineage>
        <taxon>Bacteria</taxon>
        <taxon>Pseudomonadati</taxon>
        <taxon>Pseudomonadota</taxon>
        <taxon>Alphaproteobacteria</taxon>
        <taxon>Hyphomicrobiales</taxon>
        <taxon>Phyllobacteriaceae</taxon>
        <taxon>Mesorhizobium</taxon>
    </lineage>
</organism>
<gene>
    <name evidence="2" type="ORF">MESS2_1360005</name>
</gene>
<feature type="region of interest" description="Disordered" evidence="1">
    <location>
        <begin position="20"/>
        <end position="46"/>
    </location>
</feature>
<accession>M5EKG4</accession>
<evidence type="ECO:0000313" key="2">
    <source>
        <dbReference type="EMBL" id="CCV04700.1"/>
    </source>
</evidence>
<name>M5EKG4_9HYPH</name>
<evidence type="ECO:0000313" key="3">
    <source>
        <dbReference type="Proteomes" id="UP000012062"/>
    </source>
</evidence>
<protein>
    <submittedName>
        <fullName evidence="2">Uncharacterized protein</fullName>
    </submittedName>
</protein>
<keyword evidence="3" id="KW-1185">Reference proteome</keyword>
<dbReference type="AlphaFoldDB" id="M5EKG4"/>
<reference evidence="2 3" key="1">
    <citation type="submission" date="2013-02" db="EMBL/GenBank/DDBJ databases">
        <authorList>
            <person name="Genoscope - CEA"/>
        </authorList>
    </citation>
    <scope>NUCLEOTIDE SEQUENCE [LARGE SCALE GENOMIC DNA]</scope>
    <source>
        <strain evidence="2 3">STM 2683</strain>
    </source>
</reference>
<sequence length="146" mass="16861">MGEPFTGDLAVDPAHLRDFQRSEPPVVESDTVPAVDPSAERVAGSDRARRIRDAVEACLSDILLLGTEEQVRRPNEQYERWCPDILCTCTISLFRCETSSAKLCISLLYRPTLRSPARPGQAVRHQCARQKRARRRDCWRRRKRWR</sequence>
<evidence type="ECO:0000256" key="1">
    <source>
        <dbReference type="SAM" id="MobiDB-lite"/>
    </source>
</evidence>
<proteinExistence type="predicted"/>
<dbReference type="Proteomes" id="UP000012062">
    <property type="component" value="Unassembled WGS sequence"/>
</dbReference>
<comment type="caution">
    <text evidence="2">The sequence shown here is derived from an EMBL/GenBank/DDBJ whole genome shotgun (WGS) entry which is preliminary data.</text>
</comment>